<dbReference type="STRING" id="407821.A0A087UK86"/>
<feature type="non-terminal residue" evidence="1">
    <location>
        <position position="69"/>
    </location>
</feature>
<evidence type="ECO:0000313" key="2">
    <source>
        <dbReference type="Proteomes" id="UP000054359"/>
    </source>
</evidence>
<gene>
    <name evidence="1" type="ORF">X975_23659</name>
</gene>
<accession>A0A087UK86</accession>
<name>A0A087UK86_STEMI</name>
<organism evidence="1 2">
    <name type="scientific">Stegodyphus mimosarum</name>
    <name type="common">African social velvet spider</name>
    <dbReference type="NCBI Taxonomy" id="407821"/>
    <lineage>
        <taxon>Eukaryota</taxon>
        <taxon>Metazoa</taxon>
        <taxon>Ecdysozoa</taxon>
        <taxon>Arthropoda</taxon>
        <taxon>Chelicerata</taxon>
        <taxon>Arachnida</taxon>
        <taxon>Araneae</taxon>
        <taxon>Araneomorphae</taxon>
        <taxon>Entelegynae</taxon>
        <taxon>Eresoidea</taxon>
        <taxon>Eresidae</taxon>
        <taxon>Stegodyphus</taxon>
    </lineage>
</organism>
<dbReference type="Proteomes" id="UP000054359">
    <property type="component" value="Unassembled WGS sequence"/>
</dbReference>
<proteinExistence type="predicted"/>
<protein>
    <submittedName>
        <fullName evidence="1">Uncharacterized protein</fullName>
    </submittedName>
</protein>
<evidence type="ECO:0000313" key="1">
    <source>
        <dbReference type="EMBL" id="KFM77775.1"/>
    </source>
</evidence>
<keyword evidence="2" id="KW-1185">Reference proteome</keyword>
<reference evidence="1 2" key="1">
    <citation type="submission" date="2013-11" db="EMBL/GenBank/DDBJ databases">
        <title>Genome sequencing of Stegodyphus mimosarum.</title>
        <authorList>
            <person name="Bechsgaard J."/>
        </authorList>
    </citation>
    <scope>NUCLEOTIDE SEQUENCE [LARGE SCALE GENOMIC DNA]</scope>
</reference>
<dbReference type="AlphaFoldDB" id="A0A087UK86"/>
<dbReference type="EMBL" id="KK120209">
    <property type="protein sequence ID" value="KFM77775.1"/>
    <property type="molecule type" value="Genomic_DNA"/>
</dbReference>
<sequence length="69" mass="8052">MLDHMLTIHKKTGRIQPPVLFFECPYCSFESNSKVKLNTHLTKCQRFFDNAINQAPPRDFEYPALTPKP</sequence>